<proteinExistence type="predicted"/>
<gene>
    <name evidence="1" type="ORF">HPB49_004318</name>
</gene>
<evidence type="ECO:0000313" key="2">
    <source>
        <dbReference type="Proteomes" id="UP000821865"/>
    </source>
</evidence>
<organism evidence="1 2">
    <name type="scientific">Dermacentor silvarum</name>
    <name type="common">Tick</name>
    <dbReference type="NCBI Taxonomy" id="543639"/>
    <lineage>
        <taxon>Eukaryota</taxon>
        <taxon>Metazoa</taxon>
        <taxon>Ecdysozoa</taxon>
        <taxon>Arthropoda</taxon>
        <taxon>Chelicerata</taxon>
        <taxon>Arachnida</taxon>
        <taxon>Acari</taxon>
        <taxon>Parasitiformes</taxon>
        <taxon>Ixodida</taxon>
        <taxon>Ixodoidea</taxon>
        <taxon>Ixodidae</taxon>
        <taxon>Rhipicephalinae</taxon>
        <taxon>Dermacentor</taxon>
    </lineage>
</organism>
<dbReference type="Proteomes" id="UP000821865">
    <property type="component" value="Chromosome 3"/>
</dbReference>
<sequence length="657" mass="73799">MLQVAKGAQIGSEEDGPGAGFRERLCDTGSTGQAVAHAKHSSVVAVDASPQMRSQVAQWERVQGPGQHHCTIHANRERGGAAVTTREERAHRALNFAHGSAKPLHGGEPCQAMVDGEFEVAHRQPPGKGDTVDDHAASVAPGSSAWMDHDGLRLCRRQAQANGPQEVADRIRRRLELHTHPRHRCRRATDEERHVIRLDNGTHREVFLRDWTELEEEIFSELLSELPLNERVFVVAEIIPAAPPGPFLSGISELEAPAKASSTYVVSQPTIDTGCFPNSLQEAPKNQAPLLPRKRRELVRRVADQLLLKQSRPRREEIRSAAAQVVAAYPLSLEDRKLDGGLLGRGYDSLFQQLENRVENLNWGKRSTSPAGPSSLGARRWAYGCANWQPVRRFEPPSDTAEKIEFLKHEGHKHATENNTALATQYMEDLYTEQRTFINREPFPHTLTVKEEWPLLFVRPFFYGHADKLLGKNVKAIFQQEMLICGPQMMHLMELTPRKETMRVVVHVHDEENENDKAVQVALLPLLCAHFKDHEKCLFQVFEEGTSLVGELGHLPSTPTIVVLGSIFKQQCYIAVEQQLLFNENVDFVEATCLLFLAYYVFSMSYADGAATTLEFLQRQIFDINPSKGSRCQGAKKSRTNVDTKDLRLAQKLRMNE</sequence>
<protein>
    <submittedName>
        <fullName evidence="1">Uncharacterized protein</fullName>
    </submittedName>
</protein>
<reference evidence="1" key="1">
    <citation type="submission" date="2020-05" db="EMBL/GenBank/DDBJ databases">
        <title>Large-scale comparative analyses of tick genomes elucidate their genetic diversity and vector capacities.</title>
        <authorList>
            <person name="Jia N."/>
            <person name="Wang J."/>
            <person name="Shi W."/>
            <person name="Du L."/>
            <person name="Sun Y."/>
            <person name="Zhan W."/>
            <person name="Jiang J."/>
            <person name="Wang Q."/>
            <person name="Zhang B."/>
            <person name="Ji P."/>
            <person name="Sakyi L.B."/>
            <person name="Cui X."/>
            <person name="Yuan T."/>
            <person name="Jiang B."/>
            <person name="Yang W."/>
            <person name="Lam T.T.-Y."/>
            <person name="Chang Q."/>
            <person name="Ding S."/>
            <person name="Wang X."/>
            <person name="Zhu J."/>
            <person name="Ruan X."/>
            <person name="Zhao L."/>
            <person name="Wei J."/>
            <person name="Que T."/>
            <person name="Du C."/>
            <person name="Cheng J."/>
            <person name="Dai P."/>
            <person name="Han X."/>
            <person name="Huang E."/>
            <person name="Gao Y."/>
            <person name="Liu J."/>
            <person name="Shao H."/>
            <person name="Ye R."/>
            <person name="Li L."/>
            <person name="Wei W."/>
            <person name="Wang X."/>
            <person name="Wang C."/>
            <person name="Yang T."/>
            <person name="Huo Q."/>
            <person name="Li W."/>
            <person name="Guo W."/>
            <person name="Chen H."/>
            <person name="Zhou L."/>
            <person name="Ni X."/>
            <person name="Tian J."/>
            <person name="Zhou Y."/>
            <person name="Sheng Y."/>
            <person name="Liu T."/>
            <person name="Pan Y."/>
            <person name="Xia L."/>
            <person name="Li J."/>
            <person name="Zhao F."/>
            <person name="Cao W."/>
        </authorList>
    </citation>
    <scope>NUCLEOTIDE SEQUENCE</scope>
    <source>
        <strain evidence="1">Dsil-2018</strain>
    </source>
</reference>
<comment type="caution">
    <text evidence="1">The sequence shown here is derived from an EMBL/GenBank/DDBJ whole genome shotgun (WGS) entry which is preliminary data.</text>
</comment>
<dbReference type="EMBL" id="CM023472">
    <property type="protein sequence ID" value="KAH7958689.1"/>
    <property type="molecule type" value="Genomic_DNA"/>
</dbReference>
<name>A0ACB8D2T1_DERSI</name>
<evidence type="ECO:0000313" key="1">
    <source>
        <dbReference type="EMBL" id="KAH7958689.1"/>
    </source>
</evidence>
<accession>A0ACB8D2T1</accession>
<keyword evidence="2" id="KW-1185">Reference proteome</keyword>